<comment type="similarity">
    <text evidence="4 13">Belongs to the cytochrome P450 family.</text>
</comment>
<evidence type="ECO:0000313" key="16">
    <source>
        <dbReference type="Proteomes" id="UP001152799"/>
    </source>
</evidence>
<evidence type="ECO:0000256" key="9">
    <source>
        <dbReference type="ARBA" id="ARBA00023002"/>
    </source>
</evidence>
<keyword evidence="8" id="KW-0492">Microsome</keyword>
<evidence type="ECO:0000256" key="14">
    <source>
        <dbReference type="SAM" id="Phobius"/>
    </source>
</evidence>
<evidence type="ECO:0000256" key="1">
    <source>
        <dbReference type="ARBA" id="ARBA00001971"/>
    </source>
</evidence>
<keyword evidence="14" id="KW-0812">Transmembrane</keyword>
<dbReference type="GO" id="GO:0016705">
    <property type="term" value="F:oxidoreductase activity, acting on paired donors, with incorporation or reduction of molecular oxygen"/>
    <property type="evidence" value="ECO:0007669"/>
    <property type="project" value="InterPro"/>
</dbReference>
<evidence type="ECO:0008006" key="17">
    <source>
        <dbReference type="Google" id="ProtNLM"/>
    </source>
</evidence>
<proteinExistence type="inferred from homology"/>
<evidence type="ECO:0000256" key="12">
    <source>
        <dbReference type="PIRSR" id="PIRSR602401-1"/>
    </source>
</evidence>
<evidence type="ECO:0000256" key="5">
    <source>
        <dbReference type="ARBA" id="ARBA00022617"/>
    </source>
</evidence>
<evidence type="ECO:0000256" key="8">
    <source>
        <dbReference type="ARBA" id="ARBA00022848"/>
    </source>
</evidence>
<dbReference type="GO" id="GO:0005789">
    <property type="term" value="C:endoplasmic reticulum membrane"/>
    <property type="evidence" value="ECO:0007669"/>
    <property type="project" value="UniProtKB-SubCell"/>
</dbReference>
<dbReference type="Pfam" id="PF00067">
    <property type="entry name" value="p450"/>
    <property type="match status" value="1"/>
</dbReference>
<gene>
    <name evidence="15" type="ORF">CEUTPL_LOCUS12107</name>
</gene>
<dbReference type="PANTHER" id="PTHR24291">
    <property type="entry name" value="CYTOCHROME P450 FAMILY 4"/>
    <property type="match status" value="1"/>
</dbReference>
<dbReference type="OrthoDB" id="1470350at2759"/>
<comment type="cofactor">
    <cofactor evidence="1 12">
        <name>heme</name>
        <dbReference type="ChEBI" id="CHEBI:30413"/>
    </cofactor>
</comment>
<evidence type="ECO:0000256" key="11">
    <source>
        <dbReference type="ARBA" id="ARBA00023033"/>
    </source>
</evidence>
<keyword evidence="14" id="KW-1133">Transmembrane helix</keyword>
<feature type="transmembrane region" description="Helical" evidence="14">
    <location>
        <begin position="6"/>
        <end position="24"/>
    </location>
</feature>
<keyword evidence="7" id="KW-0256">Endoplasmic reticulum</keyword>
<dbReference type="GO" id="GO:0020037">
    <property type="term" value="F:heme binding"/>
    <property type="evidence" value="ECO:0007669"/>
    <property type="project" value="InterPro"/>
</dbReference>
<dbReference type="PRINTS" id="PR00463">
    <property type="entry name" value="EP450I"/>
</dbReference>
<organism evidence="15 16">
    <name type="scientific">Ceutorhynchus assimilis</name>
    <name type="common">cabbage seed weevil</name>
    <dbReference type="NCBI Taxonomy" id="467358"/>
    <lineage>
        <taxon>Eukaryota</taxon>
        <taxon>Metazoa</taxon>
        <taxon>Ecdysozoa</taxon>
        <taxon>Arthropoda</taxon>
        <taxon>Hexapoda</taxon>
        <taxon>Insecta</taxon>
        <taxon>Pterygota</taxon>
        <taxon>Neoptera</taxon>
        <taxon>Endopterygota</taxon>
        <taxon>Coleoptera</taxon>
        <taxon>Polyphaga</taxon>
        <taxon>Cucujiformia</taxon>
        <taxon>Curculionidae</taxon>
        <taxon>Ceutorhynchinae</taxon>
        <taxon>Ceutorhynchus</taxon>
    </lineage>
</organism>
<dbReference type="PROSITE" id="PS00086">
    <property type="entry name" value="CYTOCHROME_P450"/>
    <property type="match status" value="1"/>
</dbReference>
<keyword evidence="9 13" id="KW-0560">Oxidoreductase</keyword>
<reference evidence="15" key="1">
    <citation type="submission" date="2022-01" db="EMBL/GenBank/DDBJ databases">
        <authorList>
            <person name="King R."/>
        </authorList>
    </citation>
    <scope>NUCLEOTIDE SEQUENCE</scope>
</reference>
<dbReference type="Proteomes" id="UP001152799">
    <property type="component" value="Chromosome 7"/>
</dbReference>
<keyword evidence="14" id="KW-0472">Membrane</keyword>
<evidence type="ECO:0000256" key="4">
    <source>
        <dbReference type="ARBA" id="ARBA00010617"/>
    </source>
</evidence>
<dbReference type="GO" id="GO:0004497">
    <property type="term" value="F:monooxygenase activity"/>
    <property type="evidence" value="ECO:0007669"/>
    <property type="project" value="UniProtKB-KW"/>
</dbReference>
<feature type="binding site" description="axial binding residue" evidence="12">
    <location>
        <position position="450"/>
    </location>
    <ligand>
        <name>heme</name>
        <dbReference type="ChEBI" id="CHEBI:30413"/>
    </ligand>
    <ligandPart>
        <name>Fe</name>
        <dbReference type="ChEBI" id="CHEBI:18248"/>
    </ligandPart>
</feature>
<dbReference type="AlphaFoldDB" id="A0A9N9QRB6"/>
<evidence type="ECO:0000256" key="3">
    <source>
        <dbReference type="ARBA" id="ARBA00004406"/>
    </source>
</evidence>
<keyword evidence="6 12" id="KW-0479">Metal-binding</keyword>
<evidence type="ECO:0000256" key="2">
    <source>
        <dbReference type="ARBA" id="ARBA00004174"/>
    </source>
</evidence>
<evidence type="ECO:0000256" key="10">
    <source>
        <dbReference type="ARBA" id="ARBA00023004"/>
    </source>
</evidence>
<sequence>MLFSVTQILIASAIVLLSFIAYLYSDVIRARRKLAWVPQIPRVPFLGSIFELGDLSRILSDFLRITNNVKKMAYYEVGNKWVLVVKNYDLLEFILTSTSTSLLTKSKDYVSFQPWLGNGLLTAPGPKWKKRRKVITPAFHFSILEQFVDIFESNLDILIKKLENEAVGKPKTDLVPYITTCTLDNICETAMGVRIEAQSNKNQDYVNAVKDFSKIAMARAFSSWKTNDLLFKFSKEYKLQNRNMELLHGLSNSVIEKRKQELQNNKNVESLEENSLGKKKKLAFLDLMLKSTIDGQPLTQEEIREEVDTFMFAGHDTTSWAIAVALYLLSNHPEVQKKVREEQREIFGKKRDRTVTYQDLQNMKYLEVVIKETLRLYPSLAMIGRLATDDINFKGNIIPKNTLMTLFIFGINRDPDYYENPEEFKPERFLDSTGKHPYAYIPFSAGPRNCIGQKFALLEVKSTISGIIRNFELHPTNPTHKLQISSEAVLKSLNGIMVRIEKHKWE</sequence>
<evidence type="ECO:0000256" key="7">
    <source>
        <dbReference type="ARBA" id="ARBA00022824"/>
    </source>
</evidence>
<dbReference type="CDD" id="cd20628">
    <property type="entry name" value="CYP4"/>
    <property type="match status" value="1"/>
</dbReference>
<protein>
    <recommendedName>
        <fullName evidence="17">Cytochrome P450</fullName>
    </recommendedName>
</protein>
<comment type="subcellular location">
    <subcellularLocation>
        <location evidence="3">Endoplasmic reticulum membrane</location>
        <topology evidence="3">Peripheral membrane protein</topology>
    </subcellularLocation>
    <subcellularLocation>
        <location evidence="2">Microsome membrane</location>
        <topology evidence="2">Peripheral membrane protein</topology>
    </subcellularLocation>
</comment>
<dbReference type="EMBL" id="OU892283">
    <property type="protein sequence ID" value="CAG9771677.1"/>
    <property type="molecule type" value="Genomic_DNA"/>
</dbReference>
<dbReference type="InterPro" id="IPR050196">
    <property type="entry name" value="Cytochrome_P450_Monoox"/>
</dbReference>
<keyword evidence="11 13" id="KW-0503">Monooxygenase</keyword>
<dbReference type="InterPro" id="IPR017972">
    <property type="entry name" value="Cyt_P450_CS"/>
</dbReference>
<keyword evidence="16" id="KW-1185">Reference proteome</keyword>
<dbReference type="Gene3D" id="1.10.630.10">
    <property type="entry name" value="Cytochrome P450"/>
    <property type="match status" value="1"/>
</dbReference>
<dbReference type="InterPro" id="IPR036396">
    <property type="entry name" value="Cyt_P450_sf"/>
</dbReference>
<dbReference type="FunFam" id="1.10.630.10:FF:000182">
    <property type="entry name" value="Cytochrome P450 3A4"/>
    <property type="match status" value="1"/>
</dbReference>
<evidence type="ECO:0000313" key="15">
    <source>
        <dbReference type="EMBL" id="CAG9771677.1"/>
    </source>
</evidence>
<keyword evidence="5 12" id="KW-0349">Heme</keyword>
<dbReference type="SUPFAM" id="SSF48264">
    <property type="entry name" value="Cytochrome P450"/>
    <property type="match status" value="1"/>
</dbReference>
<keyword evidence="10 12" id="KW-0408">Iron</keyword>
<name>A0A9N9QRB6_9CUCU</name>
<accession>A0A9N9QRB6</accession>
<dbReference type="InterPro" id="IPR002401">
    <property type="entry name" value="Cyt_P450_E_grp-I"/>
</dbReference>
<dbReference type="InterPro" id="IPR001128">
    <property type="entry name" value="Cyt_P450"/>
</dbReference>
<dbReference type="PANTHER" id="PTHR24291:SF187">
    <property type="entry name" value="CYTOCHROME P450 4AE1-RELATED"/>
    <property type="match status" value="1"/>
</dbReference>
<dbReference type="PRINTS" id="PR00385">
    <property type="entry name" value="P450"/>
</dbReference>
<evidence type="ECO:0000256" key="6">
    <source>
        <dbReference type="ARBA" id="ARBA00022723"/>
    </source>
</evidence>
<evidence type="ECO:0000256" key="13">
    <source>
        <dbReference type="RuleBase" id="RU000461"/>
    </source>
</evidence>
<dbReference type="GO" id="GO:0005506">
    <property type="term" value="F:iron ion binding"/>
    <property type="evidence" value="ECO:0007669"/>
    <property type="project" value="InterPro"/>
</dbReference>